<dbReference type="CDD" id="cd03349">
    <property type="entry name" value="LbH_XAT"/>
    <property type="match status" value="1"/>
</dbReference>
<name>A0A1I1WDC7_9RHOB</name>
<keyword evidence="2 5" id="KW-0808">Transferase</keyword>
<keyword evidence="3" id="KW-0677">Repeat</keyword>
<reference evidence="5 6" key="1">
    <citation type="submission" date="2016-10" db="EMBL/GenBank/DDBJ databases">
        <authorList>
            <person name="Varghese N."/>
            <person name="Submissions S."/>
        </authorList>
    </citation>
    <scope>NUCLEOTIDE SEQUENCE [LARGE SCALE GENOMIC DNA]</scope>
    <source>
        <strain evidence="6">YIM D21,KCTC 23444,ACCC 10710</strain>
    </source>
</reference>
<dbReference type="SUPFAM" id="SSF51161">
    <property type="entry name" value="Trimeric LpxA-like enzymes"/>
    <property type="match status" value="1"/>
</dbReference>
<dbReference type="Pfam" id="PF00132">
    <property type="entry name" value="Hexapep"/>
    <property type="match status" value="1"/>
</dbReference>
<evidence type="ECO:0000256" key="2">
    <source>
        <dbReference type="ARBA" id="ARBA00022679"/>
    </source>
</evidence>
<dbReference type="OrthoDB" id="9815592at2"/>
<dbReference type="InterPro" id="IPR050179">
    <property type="entry name" value="Trans_hexapeptide_repeat"/>
</dbReference>
<dbReference type="RefSeq" id="WP_149755493.1">
    <property type="nucleotide sequence ID" value="NZ_FOMS01000004.1"/>
</dbReference>
<dbReference type="PANTHER" id="PTHR43300:SF11">
    <property type="entry name" value="ACETYLTRANSFERASE RV3034C-RELATED"/>
    <property type="match status" value="1"/>
</dbReference>
<keyword evidence="4" id="KW-0012">Acyltransferase</keyword>
<evidence type="ECO:0000313" key="5">
    <source>
        <dbReference type="EMBL" id="SFD93215.1"/>
    </source>
</evidence>
<sequence>MPAPFPDAREVHPVTLPDGSVHEGTVFLNNVIDHPRMEIGDYTYASDFDPPPPGGWAARLAPYLFDFAKERLRIGRFCQIAHGVRFVGASANHATRALTSFPFQVFAPDRMHGYAPDSRDTVVGHDVWLGYGAVVCPGARIGNGVFVGAGAVVRGAVPDYAVVTGNPARVRRLRFTEDEIATLNRIAWWDWPAERIAAARPALEAGDVAALAALA</sequence>
<gene>
    <name evidence="5" type="ORF">SAMN04515678_104264</name>
</gene>
<proteinExistence type="inferred from homology"/>
<comment type="similarity">
    <text evidence="1">Belongs to the transferase hexapeptide repeat family.</text>
</comment>
<dbReference type="InterPro" id="IPR011004">
    <property type="entry name" value="Trimer_LpxA-like_sf"/>
</dbReference>
<accession>A0A1I1WDC7</accession>
<evidence type="ECO:0000313" key="6">
    <source>
        <dbReference type="Proteomes" id="UP000325289"/>
    </source>
</evidence>
<evidence type="ECO:0000256" key="4">
    <source>
        <dbReference type="ARBA" id="ARBA00023315"/>
    </source>
</evidence>
<dbReference type="PANTHER" id="PTHR43300">
    <property type="entry name" value="ACETYLTRANSFERASE"/>
    <property type="match status" value="1"/>
</dbReference>
<dbReference type="EMBL" id="FOMS01000004">
    <property type="protein sequence ID" value="SFD93215.1"/>
    <property type="molecule type" value="Genomic_DNA"/>
</dbReference>
<evidence type="ECO:0000256" key="1">
    <source>
        <dbReference type="ARBA" id="ARBA00007274"/>
    </source>
</evidence>
<dbReference type="Gene3D" id="2.160.10.10">
    <property type="entry name" value="Hexapeptide repeat proteins"/>
    <property type="match status" value="1"/>
</dbReference>
<keyword evidence="6" id="KW-1185">Reference proteome</keyword>
<dbReference type="GO" id="GO:0016746">
    <property type="term" value="F:acyltransferase activity"/>
    <property type="evidence" value="ECO:0007669"/>
    <property type="project" value="UniProtKB-KW"/>
</dbReference>
<organism evidence="5 6">
    <name type="scientific">Roseivivax sediminis</name>
    <dbReference type="NCBI Taxonomy" id="936889"/>
    <lineage>
        <taxon>Bacteria</taxon>
        <taxon>Pseudomonadati</taxon>
        <taxon>Pseudomonadota</taxon>
        <taxon>Alphaproteobacteria</taxon>
        <taxon>Rhodobacterales</taxon>
        <taxon>Roseobacteraceae</taxon>
        <taxon>Roseivivax</taxon>
    </lineage>
</organism>
<dbReference type="PROSITE" id="PS00101">
    <property type="entry name" value="HEXAPEP_TRANSFERASES"/>
    <property type="match status" value="1"/>
</dbReference>
<dbReference type="AlphaFoldDB" id="A0A1I1WDC7"/>
<dbReference type="InterPro" id="IPR001451">
    <property type="entry name" value="Hexapep"/>
</dbReference>
<dbReference type="Proteomes" id="UP000325289">
    <property type="component" value="Unassembled WGS sequence"/>
</dbReference>
<protein>
    <submittedName>
        <fullName evidence="5">Virginiamycin A acetyltransferase</fullName>
    </submittedName>
</protein>
<evidence type="ECO:0000256" key="3">
    <source>
        <dbReference type="ARBA" id="ARBA00022737"/>
    </source>
</evidence>
<dbReference type="InterPro" id="IPR018357">
    <property type="entry name" value="Hexapep_transf_CS"/>
</dbReference>